<gene>
    <name evidence="3" type="ORF">CLCOS_09550</name>
    <name evidence="2" type="ORF">WX73_04218</name>
</gene>
<sequence length="211" mass="24179">MYKNGIDKKPKDEIPYDHYKSVFKNFKPEEMAKNTGCVYNESRGEIEVKLMGKNVIVKYPSGEVLNEDGSEMEKYPPRTLILRYLMQGKGLAPSDKYITYREVDGGNVYYNNFYGRCLLRLSKTFGNNINKFKEVFESLGAQEVSMGDAAYKFRFLNNIYVIFALWEGDEEFAPSSQILFNSNVPFYFTAEDLAVVGDTSIGIITNLAYKK</sequence>
<evidence type="ECO:0000313" key="4">
    <source>
        <dbReference type="Proteomes" id="UP000077384"/>
    </source>
</evidence>
<reference evidence="3 5" key="2">
    <citation type="journal article" date="2016" name="Front. Microbiol.">
        <title>Industrial Acetogenic Biocatalysts: A Comparative Metabolic and Genomic Analysis.</title>
        <authorList>
            <person name="Bengelsdorf F."/>
            <person name="Poehlein A."/>
            <person name="Sonja S."/>
            <person name="Erz C."/>
            <person name="Hummel T."/>
            <person name="Hoffmeister S."/>
            <person name="Daniel R."/>
            <person name="Durre P."/>
        </authorList>
    </citation>
    <scope>NUCLEOTIDE SEQUENCE [LARGE SCALE GENOMIC DNA]</scope>
    <source>
        <strain evidence="3 5">PTA-10522</strain>
    </source>
</reference>
<evidence type="ECO:0000313" key="2">
    <source>
        <dbReference type="EMBL" id="OAA93468.1"/>
    </source>
</evidence>
<dbReference type="EMBL" id="LROR01000034">
    <property type="protein sequence ID" value="OBR96257.1"/>
    <property type="molecule type" value="Genomic_DNA"/>
</dbReference>
<accession>A0A166TBD3</accession>
<dbReference type="AlphaFoldDB" id="A0A166TBD3"/>
<dbReference type="InterPro" id="IPR024264">
    <property type="entry name" value="DUF3786"/>
</dbReference>
<comment type="caution">
    <text evidence="2">The sequence shown here is derived from an EMBL/GenBank/DDBJ whole genome shotgun (WGS) entry which is preliminary data.</text>
</comment>
<evidence type="ECO:0000259" key="1">
    <source>
        <dbReference type="Pfam" id="PF12654"/>
    </source>
</evidence>
<evidence type="ECO:0000313" key="5">
    <source>
        <dbReference type="Proteomes" id="UP000093694"/>
    </source>
</evidence>
<keyword evidence="5" id="KW-1185">Reference proteome</keyword>
<name>A0A166TBD3_9CLOT</name>
<dbReference type="Pfam" id="PF12654">
    <property type="entry name" value="DUF3786"/>
    <property type="match status" value="1"/>
</dbReference>
<organism evidence="2 4">
    <name type="scientific">Clostridium coskatii</name>
    <dbReference type="NCBI Taxonomy" id="1705578"/>
    <lineage>
        <taxon>Bacteria</taxon>
        <taxon>Bacillati</taxon>
        <taxon>Bacillota</taxon>
        <taxon>Clostridia</taxon>
        <taxon>Eubacteriales</taxon>
        <taxon>Clostridiaceae</taxon>
        <taxon>Clostridium</taxon>
    </lineage>
</organism>
<evidence type="ECO:0000313" key="3">
    <source>
        <dbReference type="EMBL" id="OBR96257.1"/>
    </source>
</evidence>
<dbReference type="PATRIC" id="fig|1705578.3.peg.4331"/>
<feature type="domain" description="DUF3786" evidence="1">
    <location>
        <begin position="28"/>
        <end position="199"/>
    </location>
</feature>
<dbReference type="EMBL" id="LITQ01000012">
    <property type="protein sequence ID" value="OAA93468.1"/>
    <property type="molecule type" value="Genomic_DNA"/>
</dbReference>
<dbReference type="RefSeq" id="WP_013240354.1">
    <property type="nucleotide sequence ID" value="NZ_LITQ01000012.1"/>
</dbReference>
<dbReference type="Proteomes" id="UP000093694">
    <property type="component" value="Unassembled WGS sequence"/>
</dbReference>
<proteinExistence type="predicted"/>
<protein>
    <recommendedName>
        <fullName evidence="1">DUF3786 domain-containing protein</fullName>
    </recommendedName>
</protein>
<reference evidence="2 4" key="1">
    <citation type="journal article" date="2015" name="Biotechnol. Bioeng.">
        <title>Genome sequence and phenotypic characterization of Caulobacter segnis.</title>
        <authorList>
            <person name="Patel S."/>
            <person name="Fletcher B."/>
            <person name="Scott D.C."/>
            <person name="Ely B."/>
        </authorList>
    </citation>
    <scope>NUCLEOTIDE SEQUENCE [LARGE SCALE GENOMIC DNA]</scope>
    <source>
        <strain evidence="2 4">PS02</strain>
    </source>
</reference>
<dbReference type="Proteomes" id="UP000077384">
    <property type="component" value="Unassembled WGS sequence"/>
</dbReference>